<feature type="signal peptide" evidence="2">
    <location>
        <begin position="1"/>
        <end position="31"/>
    </location>
</feature>
<feature type="chain" id="PRO_5044743394" evidence="2">
    <location>
        <begin position="32"/>
        <end position="481"/>
    </location>
</feature>
<feature type="region of interest" description="Disordered" evidence="1">
    <location>
        <begin position="276"/>
        <end position="396"/>
    </location>
</feature>
<feature type="compositionally biased region" description="Low complexity" evidence="1">
    <location>
        <begin position="290"/>
        <end position="335"/>
    </location>
</feature>
<gene>
    <name evidence="3" type="ORF">BaRGS_00020973</name>
</gene>
<evidence type="ECO:0000256" key="2">
    <source>
        <dbReference type="SAM" id="SignalP"/>
    </source>
</evidence>
<name>A0ABD0KKG0_9CAEN</name>
<sequence>MVSSTLHRWGWSARFVLSLVIMTWSKRFTEAADCPAEKGWKCHSLSSSVTCTSGRNVEITDAYYVNVTDRTLCDENCTATQTASPSQCKIVGGQCRQKMDRDGLGSVYATCNAKLSHCDLRDVRLPEPFANSNVYVEHTCISKTKRVDPCRLPSQGTSTNASVLLLDYCSGCNSTCEISPINKTKPFSFKYIFHQKGSPEQDNDNIAEFKLVTKDDSAKSPWLPLHRESYTELANSNGLQKLQIRFQISSPANMTRHWISFYDLDVSIACSTRRSQARPAECEPDNFPKTTSTISPETTSTVSPETTSTVSPETTSTVSPETTSTVSPETTSTVSMERRRQHRPEGTPKVENLKATSSNRTKTSVPSADDREYSECFPTASANTGHEKSSSAPGAGPVVALKTGSDAHCTVTCQPGSDPGEDYRSRMNIAIYFCPLASASVREANFSHCRFNQIVRNKYRHSFLSFGFSQGQKGKHFPLSF</sequence>
<keyword evidence="2" id="KW-0732">Signal</keyword>
<dbReference type="AlphaFoldDB" id="A0ABD0KKG0"/>
<feature type="compositionally biased region" description="Basic and acidic residues" evidence="1">
    <location>
        <begin position="343"/>
        <end position="352"/>
    </location>
</feature>
<dbReference type="EMBL" id="JACVVK020000160">
    <property type="protein sequence ID" value="KAK7487706.1"/>
    <property type="molecule type" value="Genomic_DNA"/>
</dbReference>
<evidence type="ECO:0000313" key="3">
    <source>
        <dbReference type="EMBL" id="KAK7487706.1"/>
    </source>
</evidence>
<evidence type="ECO:0000256" key="1">
    <source>
        <dbReference type="SAM" id="MobiDB-lite"/>
    </source>
</evidence>
<keyword evidence="4" id="KW-1185">Reference proteome</keyword>
<organism evidence="3 4">
    <name type="scientific">Batillaria attramentaria</name>
    <dbReference type="NCBI Taxonomy" id="370345"/>
    <lineage>
        <taxon>Eukaryota</taxon>
        <taxon>Metazoa</taxon>
        <taxon>Spiralia</taxon>
        <taxon>Lophotrochozoa</taxon>
        <taxon>Mollusca</taxon>
        <taxon>Gastropoda</taxon>
        <taxon>Caenogastropoda</taxon>
        <taxon>Sorbeoconcha</taxon>
        <taxon>Cerithioidea</taxon>
        <taxon>Batillariidae</taxon>
        <taxon>Batillaria</taxon>
    </lineage>
</organism>
<accession>A0ABD0KKG0</accession>
<reference evidence="3 4" key="1">
    <citation type="journal article" date="2023" name="Sci. Data">
        <title>Genome assembly of the Korean intertidal mud-creeper Batillaria attramentaria.</title>
        <authorList>
            <person name="Patra A.K."/>
            <person name="Ho P.T."/>
            <person name="Jun S."/>
            <person name="Lee S.J."/>
            <person name="Kim Y."/>
            <person name="Won Y.J."/>
        </authorList>
    </citation>
    <scope>NUCLEOTIDE SEQUENCE [LARGE SCALE GENOMIC DNA]</scope>
    <source>
        <strain evidence="3">Wonlab-2016</strain>
    </source>
</reference>
<evidence type="ECO:0000313" key="4">
    <source>
        <dbReference type="Proteomes" id="UP001519460"/>
    </source>
</evidence>
<comment type="caution">
    <text evidence="3">The sequence shown here is derived from an EMBL/GenBank/DDBJ whole genome shotgun (WGS) entry which is preliminary data.</text>
</comment>
<protein>
    <submittedName>
        <fullName evidence="3">Uncharacterized protein</fullName>
    </submittedName>
</protein>
<dbReference type="Proteomes" id="UP001519460">
    <property type="component" value="Unassembled WGS sequence"/>
</dbReference>
<proteinExistence type="predicted"/>
<feature type="compositionally biased region" description="Polar residues" evidence="1">
    <location>
        <begin position="354"/>
        <end position="366"/>
    </location>
</feature>